<dbReference type="Proteomes" id="UP000298663">
    <property type="component" value="Unassembled WGS sequence"/>
</dbReference>
<name>A0A4U5MSG8_STECR</name>
<keyword evidence="2" id="KW-1185">Reference proteome</keyword>
<evidence type="ECO:0000313" key="2">
    <source>
        <dbReference type="Proteomes" id="UP000298663"/>
    </source>
</evidence>
<dbReference type="OrthoDB" id="288203at2759"/>
<proteinExistence type="predicted"/>
<dbReference type="STRING" id="34508.A0A4U5MSG8"/>
<reference evidence="1 2" key="1">
    <citation type="journal article" date="2015" name="Genome Biol.">
        <title>Comparative genomics of Steinernema reveals deeply conserved gene regulatory networks.</title>
        <authorList>
            <person name="Dillman A.R."/>
            <person name="Macchietto M."/>
            <person name="Porter C.F."/>
            <person name="Rogers A."/>
            <person name="Williams B."/>
            <person name="Antoshechkin I."/>
            <person name="Lee M.M."/>
            <person name="Goodwin Z."/>
            <person name="Lu X."/>
            <person name="Lewis E.E."/>
            <person name="Goodrich-Blair H."/>
            <person name="Stock S.P."/>
            <person name="Adams B.J."/>
            <person name="Sternberg P.W."/>
            <person name="Mortazavi A."/>
        </authorList>
    </citation>
    <scope>NUCLEOTIDE SEQUENCE [LARGE SCALE GENOMIC DNA]</scope>
    <source>
        <strain evidence="1 2">ALL</strain>
    </source>
</reference>
<dbReference type="AlphaFoldDB" id="A0A4U5MSG8"/>
<gene>
    <name evidence="1" type="ORF">L596_020057</name>
</gene>
<comment type="caution">
    <text evidence="1">The sequence shown here is derived from an EMBL/GenBank/DDBJ whole genome shotgun (WGS) entry which is preliminary data.</text>
</comment>
<accession>A0A4U5MSG8</accession>
<sequence>MAQPNVQYRVERSAFNQADFDEVYKYDKPGTSLRNLIRKVLPTCNRRQVINTAFEFLPVIKWVKEYQKSFLVPDIIGGLTVAILNVPKRWPTRV</sequence>
<organism evidence="1 2">
    <name type="scientific">Steinernema carpocapsae</name>
    <name type="common">Entomopathogenic nematode</name>
    <dbReference type="NCBI Taxonomy" id="34508"/>
    <lineage>
        <taxon>Eukaryota</taxon>
        <taxon>Metazoa</taxon>
        <taxon>Ecdysozoa</taxon>
        <taxon>Nematoda</taxon>
        <taxon>Chromadorea</taxon>
        <taxon>Rhabditida</taxon>
        <taxon>Tylenchina</taxon>
        <taxon>Panagrolaimomorpha</taxon>
        <taxon>Strongyloidoidea</taxon>
        <taxon>Steinernematidae</taxon>
        <taxon>Steinernema</taxon>
    </lineage>
</organism>
<dbReference type="EMBL" id="AZBU02000006">
    <property type="protein sequence ID" value="TKR72640.1"/>
    <property type="molecule type" value="Genomic_DNA"/>
</dbReference>
<reference evidence="1 2" key="2">
    <citation type="journal article" date="2019" name="G3 (Bethesda)">
        <title>Hybrid Assembly of the Genome of the Entomopathogenic Nematode Steinernema carpocapsae Identifies the X-Chromosome.</title>
        <authorList>
            <person name="Serra L."/>
            <person name="Macchietto M."/>
            <person name="Macias-Munoz A."/>
            <person name="McGill C.J."/>
            <person name="Rodriguez I.M."/>
            <person name="Rodriguez B."/>
            <person name="Murad R."/>
            <person name="Mortazavi A."/>
        </authorList>
    </citation>
    <scope>NUCLEOTIDE SEQUENCE [LARGE SCALE GENOMIC DNA]</scope>
    <source>
        <strain evidence="1 2">ALL</strain>
    </source>
</reference>
<evidence type="ECO:0000313" key="1">
    <source>
        <dbReference type="EMBL" id="TKR72640.1"/>
    </source>
</evidence>
<protein>
    <submittedName>
        <fullName evidence="1">Uncharacterized protein</fullName>
    </submittedName>
</protein>